<evidence type="ECO:0000256" key="1">
    <source>
        <dbReference type="ARBA" id="ARBA00023125"/>
    </source>
</evidence>
<keyword evidence="1 2" id="KW-0238">DNA-binding</keyword>
<dbReference type="InterPro" id="IPR011344">
    <property type="entry name" value="ssDNA-bd"/>
</dbReference>
<dbReference type="PROSITE" id="PS50935">
    <property type="entry name" value="SSB"/>
    <property type="match status" value="1"/>
</dbReference>
<dbReference type="GO" id="GO:0003697">
    <property type="term" value="F:single-stranded DNA binding"/>
    <property type="evidence" value="ECO:0007669"/>
    <property type="project" value="UniProtKB-UniRule"/>
</dbReference>
<dbReference type="CDD" id="cd04496">
    <property type="entry name" value="SSB_OBF"/>
    <property type="match status" value="1"/>
</dbReference>
<proteinExistence type="inferred from homology"/>
<dbReference type="SUPFAM" id="SSF50249">
    <property type="entry name" value="Nucleic acid-binding proteins"/>
    <property type="match status" value="1"/>
</dbReference>
<dbReference type="Pfam" id="PF00436">
    <property type="entry name" value="SSB"/>
    <property type="match status" value="1"/>
</dbReference>
<evidence type="ECO:0000313" key="4">
    <source>
        <dbReference type="EMBL" id="OGD35264.1"/>
    </source>
</evidence>
<dbReference type="PIRSF" id="PIRSF002070">
    <property type="entry name" value="SSB"/>
    <property type="match status" value="1"/>
</dbReference>
<dbReference type="InterPro" id="IPR000424">
    <property type="entry name" value="Primosome_PriB/ssb"/>
</dbReference>
<sequence>MNLNKVMILGNITRDPEMRTTPAGKAVVTLGVATNRRWTNASGQKQEQAEFHNVVLWGRLAEIANQYLAKGALVLIEGRLQTRTWEGQDGVKRYRTEIIAENMQMGPRLAGAAKATANNDISREEKMDDLPIIEEETGEIEAKDIPF</sequence>
<dbReference type="GO" id="GO:0009295">
    <property type="term" value="C:nucleoid"/>
    <property type="evidence" value="ECO:0007669"/>
    <property type="project" value="TreeGrafter"/>
</dbReference>
<dbReference type="Gene3D" id="2.40.50.140">
    <property type="entry name" value="Nucleic acid-binding proteins"/>
    <property type="match status" value="1"/>
</dbReference>
<dbReference type="AlphaFoldDB" id="A0A1F5BXC8"/>
<dbReference type="PANTHER" id="PTHR10302:SF27">
    <property type="entry name" value="SINGLE-STRANDED DNA-BINDING PROTEIN"/>
    <property type="match status" value="1"/>
</dbReference>
<dbReference type="Proteomes" id="UP000178395">
    <property type="component" value="Unassembled WGS sequence"/>
</dbReference>
<dbReference type="NCBIfam" id="TIGR00621">
    <property type="entry name" value="ssb"/>
    <property type="match status" value="1"/>
</dbReference>
<dbReference type="InterPro" id="IPR012340">
    <property type="entry name" value="NA-bd_OB-fold"/>
</dbReference>
<dbReference type="HAMAP" id="MF_00984">
    <property type="entry name" value="SSB"/>
    <property type="match status" value="1"/>
</dbReference>
<comment type="caution">
    <text evidence="2">Lacks conserved residue(s) required for the propagation of feature annotation.</text>
</comment>
<dbReference type="EMBL" id="MEYJ01000044">
    <property type="protein sequence ID" value="OGD35264.1"/>
    <property type="molecule type" value="Genomic_DNA"/>
</dbReference>
<reference evidence="4 5" key="1">
    <citation type="journal article" date="2016" name="Nat. Commun.">
        <title>Thousands of microbial genomes shed light on interconnected biogeochemical processes in an aquifer system.</title>
        <authorList>
            <person name="Anantharaman K."/>
            <person name="Brown C.T."/>
            <person name="Hug L.A."/>
            <person name="Sharon I."/>
            <person name="Castelle C.J."/>
            <person name="Probst A.J."/>
            <person name="Thomas B.C."/>
            <person name="Singh A."/>
            <person name="Wilkins M.J."/>
            <person name="Karaoz U."/>
            <person name="Brodie E.L."/>
            <person name="Williams K.H."/>
            <person name="Hubbard S.S."/>
            <person name="Banfield J.F."/>
        </authorList>
    </citation>
    <scope>NUCLEOTIDE SEQUENCE [LARGE SCALE GENOMIC DNA]</scope>
</reference>
<name>A0A1F5BXC8_9BACT</name>
<dbReference type="PANTHER" id="PTHR10302">
    <property type="entry name" value="SINGLE-STRANDED DNA-BINDING PROTEIN"/>
    <property type="match status" value="1"/>
</dbReference>
<organism evidence="4 5">
    <name type="scientific">Candidatus Azambacteria bacterium RIFCSPHIGHO2_01_46_10</name>
    <dbReference type="NCBI Taxonomy" id="1797293"/>
    <lineage>
        <taxon>Bacteria</taxon>
        <taxon>Candidatus Azamiibacteriota</taxon>
    </lineage>
</organism>
<evidence type="ECO:0000256" key="3">
    <source>
        <dbReference type="PIRNR" id="PIRNR002070"/>
    </source>
</evidence>
<accession>A0A1F5BXC8</accession>
<comment type="caution">
    <text evidence="4">The sequence shown here is derived from an EMBL/GenBank/DDBJ whole genome shotgun (WGS) entry which is preliminary data.</text>
</comment>
<evidence type="ECO:0000256" key="2">
    <source>
        <dbReference type="HAMAP-Rule" id="MF_00984"/>
    </source>
</evidence>
<dbReference type="GO" id="GO:0006260">
    <property type="term" value="P:DNA replication"/>
    <property type="evidence" value="ECO:0007669"/>
    <property type="project" value="InterPro"/>
</dbReference>
<comment type="subunit">
    <text evidence="2">Homotetramer.</text>
</comment>
<evidence type="ECO:0000313" key="5">
    <source>
        <dbReference type="Proteomes" id="UP000178395"/>
    </source>
</evidence>
<protein>
    <recommendedName>
        <fullName evidence="2 3">Single-stranded DNA-binding protein</fullName>
        <shortName evidence="2">SSB</shortName>
    </recommendedName>
</protein>
<gene>
    <name evidence="4" type="ORF">A2W39_01260</name>
</gene>